<feature type="region of interest" description="Disordered" evidence="1">
    <location>
        <begin position="530"/>
        <end position="567"/>
    </location>
</feature>
<keyword evidence="3" id="KW-1185">Reference proteome</keyword>
<protein>
    <submittedName>
        <fullName evidence="2">Uncharacterized protein</fullName>
    </submittedName>
</protein>
<feature type="region of interest" description="Disordered" evidence="1">
    <location>
        <begin position="366"/>
        <end position="461"/>
    </location>
</feature>
<dbReference type="OMA" id="VEPNATQ"/>
<dbReference type="OrthoDB" id="5338195at2759"/>
<dbReference type="AlphaFoldDB" id="A0A284RBX7"/>
<feature type="region of interest" description="Disordered" evidence="1">
    <location>
        <begin position="101"/>
        <end position="153"/>
    </location>
</feature>
<feature type="region of interest" description="Disordered" evidence="1">
    <location>
        <begin position="57"/>
        <end position="79"/>
    </location>
</feature>
<sequence>MNRLVSVIDLPVGSTPGWEVGKQDGDEDLKSVSESFVLCQSLRQSRDRWLSFFPKFSSRSRGGKSSDISPPAHTIQSRGRCDLEVGPHIFSGTTFSEVHYLSSQPPSQVPQSYQSYQSTSSSNNSSWTSYGNTYSTNAPQAPPQPNESQSSAPLLSSLSSVTIITPALIHQVNSAASSNPTLANLLQLAAAGKASPDQLQTLGLLIQSLAHSPAVMSQNAMPSPSYPPPPAKEFDLVFEFQETSSERWILPRGPALCERKIDSSVTDAAYDIIITTCLAPTSDSTVAATPIDDKAEVVTFRLIKAPLPVWDMVSRWVGGEEKMKESRVILDQLMKNRPPRSYLGHQLLPGSLLTQLQNANTSPYAMKLLKPGQSSGSRSRRKPAQRKPSTVTMPAIPSTVSPLQGIHPNPLLSAPSTAPPVLAPSSASTPAPAPVPAPALTSLPVPTPQPKLPKRPRVTTPRPVAQLPQIRCMSCGQTDVPLILGGRFCRPCVDGGKANLEIPSVRYPMPSRSYYPTAHYQHPIHPPQPFVPPSSSTYRASPLGTNHVASPNTSITPIQHEPQEPIN</sequence>
<evidence type="ECO:0000313" key="2">
    <source>
        <dbReference type="EMBL" id="SJL06254.1"/>
    </source>
</evidence>
<feature type="compositionally biased region" description="Polar residues" evidence="1">
    <location>
        <begin position="537"/>
        <end position="557"/>
    </location>
</feature>
<feature type="compositionally biased region" description="Low complexity" evidence="1">
    <location>
        <begin position="102"/>
        <end position="137"/>
    </location>
</feature>
<proteinExistence type="predicted"/>
<dbReference type="Proteomes" id="UP000219338">
    <property type="component" value="Unassembled WGS sequence"/>
</dbReference>
<dbReference type="EMBL" id="FUEG01000007">
    <property type="protein sequence ID" value="SJL06254.1"/>
    <property type="molecule type" value="Genomic_DNA"/>
</dbReference>
<gene>
    <name evidence="2" type="ORF">ARMOST_09590</name>
</gene>
<accession>A0A284RBX7</accession>
<evidence type="ECO:0000256" key="1">
    <source>
        <dbReference type="SAM" id="MobiDB-lite"/>
    </source>
</evidence>
<name>A0A284RBX7_ARMOS</name>
<feature type="compositionally biased region" description="Polar residues" evidence="1">
    <location>
        <begin position="387"/>
        <end position="402"/>
    </location>
</feature>
<reference evidence="3" key="1">
    <citation type="journal article" date="2017" name="Nat. Ecol. Evol.">
        <title>Genome expansion and lineage-specific genetic innovations in the forest pathogenic fungi Armillaria.</title>
        <authorList>
            <person name="Sipos G."/>
            <person name="Prasanna A.N."/>
            <person name="Walter M.C."/>
            <person name="O'Connor E."/>
            <person name="Balint B."/>
            <person name="Krizsan K."/>
            <person name="Kiss B."/>
            <person name="Hess J."/>
            <person name="Varga T."/>
            <person name="Slot J."/>
            <person name="Riley R."/>
            <person name="Boka B."/>
            <person name="Rigling D."/>
            <person name="Barry K."/>
            <person name="Lee J."/>
            <person name="Mihaltcheva S."/>
            <person name="LaButti K."/>
            <person name="Lipzen A."/>
            <person name="Waldron R."/>
            <person name="Moloney N.M."/>
            <person name="Sperisen C."/>
            <person name="Kredics L."/>
            <person name="Vagvoelgyi C."/>
            <person name="Patrignani A."/>
            <person name="Fitzpatrick D."/>
            <person name="Nagy I."/>
            <person name="Doyle S."/>
            <person name="Anderson J.B."/>
            <person name="Grigoriev I.V."/>
            <person name="Gueldener U."/>
            <person name="Muensterkoetter M."/>
            <person name="Nagy L.G."/>
        </authorList>
    </citation>
    <scope>NUCLEOTIDE SEQUENCE [LARGE SCALE GENOMIC DNA]</scope>
    <source>
        <strain evidence="3">C18/9</strain>
    </source>
</reference>
<feature type="compositionally biased region" description="Low complexity" evidence="1">
    <location>
        <begin position="57"/>
        <end position="66"/>
    </location>
</feature>
<organism evidence="2 3">
    <name type="scientific">Armillaria ostoyae</name>
    <name type="common">Armillaria root rot fungus</name>
    <dbReference type="NCBI Taxonomy" id="47428"/>
    <lineage>
        <taxon>Eukaryota</taxon>
        <taxon>Fungi</taxon>
        <taxon>Dikarya</taxon>
        <taxon>Basidiomycota</taxon>
        <taxon>Agaricomycotina</taxon>
        <taxon>Agaricomycetes</taxon>
        <taxon>Agaricomycetidae</taxon>
        <taxon>Agaricales</taxon>
        <taxon>Marasmiineae</taxon>
        <taxon>Physalacriaceae</taxon>
        <taxon>Armillaria</taxon>
    </lineage>
</organism>
<evidence type="ECO:0000313" key="3">
    <source>
        <dbReference type="Proteomes" id="UP000219338"/>
    </source>
</evidence>